<organism evidence="3 4">
    <name type="scientific">Saccharothrix coeruleofusca</name>
    <dbReference type="NCBI Taxonomy" id="33919"/>
    <lineage>
        <taxon>Bacteria</taxon>
        <taxon>Bacillati</taxon>
        <taxon>Actinomycetota</taxon>
        <taxon>Actinomycetes</taxon>
        <taxon>Pseudonocardiales</taxon>
        <taxon>Pseudonocardiaceae</taxon>
        <taxon>Saccharothrix</taxon>
    </lineage>
</organism>
<dbReference type="Proteomes" id="UP000639606">
    <property type="component" value="Unassembled WGS sequence"/>
</dbReference>
<proteinExistence type="predicted"/>
<dbReference type="EMBL" id="BMRG01000005">
    <property type="protein sequence ID" value="GGP56480.1"/>
    <property type="molecule type" value="Genomic_DNA"/>
</dbReference>
<protein>
    <recommendedName>
        <fullName evidence="5">DUF3558 domain-containing protein</fullName>
    </recommendedName>
</protein>
<dbReference type="RefSeq" id="WP_189223947.1">
    <property type="nucleotide sequence ID" value="NZ_BMRG01000005.1"/>
</dbReference>
<evidence type="ECO:0008006" key="5">
    <source>
        <dbReference type="Google" id="ProtNLM"/>
    </source>
</evidence>
<dbReference type="PROSITE" id="PS51257">
    <property type="entry name" value="PROKAR_LIPOPROTEIN"/>
    <property type="match status" value="1"/>
</dbReference>
<dbReference type="AlphaFoldDB" id="A0A918ALH2"/>
<sequence length="185" mass="18916">MKVHLVRTTAARTTALLMLAGLALVSCSGEDGTPSPATTTTTAVTASTTRPTSTSSTGNALGSVDPCEAFDSNASRLGLTQVEEDDSDSCTATYSDSVTLGLDIHPDKGLADFVPQAATELSDTQVGSRKAKLAKKAFTSSSCAVVIEISATSRIDVFASADASLDEACEAVTKVVVAIEPNLPK</sequence>
<evidence type="ECO:0000256" key="1">
    <source>
        <dbReference type="SAM" id="MobiDB-lite"/>
    </source>
</evidence>
<keyword evidence="4" id="KW-1185">Reference proteome</keyword>
<feature type="compositionally biased region" description="Low complexity" evidence="1">
    <location>
        <begin position="33"/>
        <end position="57"/>
    </location>
</feature>
<name>A0A918ALH2_9PSEU</name>
<feature type="signal peptide" evidence="2">
    <location>
        <begin position="1"/>
        <end position="28"/>
    </location>
</feature>
<reference evidence="3" key="2">
    <citation type="submission" date="2020-09" db="EMBL/GenBank/DDBJ databases">
        <authorList>
            <person name="Sun Q."/>
            <person name="Ohkuma M."/>
        </authorList>
    </citation>
    <scope>NUCLEOTIDE SEQUENCE</scope>
    <source>
        <strain evidence="3">JCM 3313</strain>
    </source>
</reference>
<accession>A0A918ALH2</accession>
<evidence type="ECO:0000313" key="3">
    <source>
        <dbReference type="EMBL" id="GGP56480.1"/>
    </source>
</evidence>
<feature type="region of interest" description="Disordered" evidence="1">
    <location>
        <begin position="29"/>
        <end position="63"/>
    </location>
</feature>
<evidence type="ECO:0000256" key="2">
    <source>
        <dbReference type="SAM" id="SignalP"/>
    </source>
</evidence>
<keyword evidence="2" id="KW-0732">Signal</keyword>
<gene>
    <name evidence="3" type="ORF">GCM10010185_30780</name>
</gene>
<comment type="caution">
    <text evidence="3">The sequence shown here is derived from an EMBL/GenBank/DDBJ whole genome shotgun (WGS) entry which is preliminary data.</text>
</comment>
<evidence type="ECO:0000313" key="4">
    <source>
        <dbReference type="Proteomes" id="UP000639606"/>
    </source>
</evidence>
<reference evidence="3" key="1">
    <citation type="journal article" date="2014" name="Int. J. Syst. Evol. Microbiol.">
        <title>Complete genome sequence of Corynebacterium casei LMG S-19264T (=DSM 44701T), isolated from a smear-ripened cheese.</title>
        <authorList>
            <consortium name="US DOE Joint Genome Institute (JGI-PGF)"/>
            <person name="Walter F."/>
            <person name="Albersmeier A."/>
            <person name="Kalinowski J."/>
            <person name="Ruckert C."/>
        </authorList>
    </citation>
    <scope>NUCLEOTIDE SEQUENCE</scope>
    <source>
        <strain evidence="3">JCM 3313</strain>
    </source>
</reference>
<feature type="chain" id="PRO_5039240905" description="DUF3558 domain-containing protein" evidence="2">
    <location>
        <begin position="29"/>
        <end position="185"/>
    </location>
</feature>